<evidence type="ECO:0000313" key="1">
    <source>
        <dbReference type="EMBL" id="KAK1146354.1"/>
    </source>
</evidence>
<name>A0ACC3B7B6_9EURO</name>
<accession>A0ACC3B7B6</accession>
<dbReference type="Proteomes" id="UP001177260">
    <property type="component" value="Unassembled WGS sequence"/>
</dbReference>
<protein>
    <submittedName>
        <fullName evidence="1">Uncharacterized protein</fullName>
    </submittedName>
</protein>
<evidence type="ECO:0000313" key="2">
    <source>
        <dbReference type="Proteomes" id="UP001177260"/>
    </source>
</evidence>
<gene>
    <name evidence="1" type="ORF">N8T08_003141</name>
</gene>
<proteinExistence type="predicted"/>
<dbReference type="EMBL" id="JAOPJF010000018">
    <property type="protein sequence ID" value="KAK1146354.1"/>
    <property type="molecule type" value="Genomic_DNA"/>
</dbReference>
<organism evidence="1 2">
    <name type="scientific">Aspergillus melleus</name>
    <dbReference type="NCBI Taxonomy" id="138277"/>
    <lineage>
        <taxon>Eukaryota</taxon>
        <taxon>Fungi</taxon>
        <taxon>Dikarya</taxon>
        <taxon>Ascomycota</taxon>
        <taxon>Pezizomycotina</taxon>
        <taxon>Eurotiomycetes</taxon>
        <taxon>Eurotiomycetidae</taxon>
        <taxon>Eurotiales</taxon>
        <taxon>Aspergillaceae</taxon>
        <taxon>Aspergillus</taxon>
        <taxon>Aspergillus subgen. Circumdati</taxon>
    </lineage>
</organism>
<keyword evidence="2" id="KW-1185">Reference proteome</keyword>
<comment type="caution">
    <text evidence="1">The sequence shown here is derived from an EMBL/GenBank/DDBJ whole genome shotgun (WGS) entry which is preliminary data.</text>
</comment>
<sequence length="673" mass="76573">MTDLRGHAEAAQGRHHTPASATLQVRLSCEMCRRRKIKCDKLDPCSNCERMGVICVPVERARLPRGRSGRGAAEKRLNHDTRLKDRISRLEGLIHGISGTIDKGKTVEGFLSSRASCSTRSRESSAQPQSPGAVSQYEETERSQSPACSWKDIFRRKHDTRGACGQNFLKPSCESRGMCYQRLLFMSRSSDSLKGLTGRGEFVNRITEQKLCQIYLQRVDPFFKILHRPSLSVFLIDGKPYLNYAPESLAPKALKYAVCFAAICSLDEKEYKHIFKTNKTLVVERFQKEAESVLAQADYLTTNDLTVLQAFVLFLLSFRSQDQSRRVWTMLSIALRIAQALSLHMADPPFPVRPFEREMRRRLWSAIGFLDIQASTDRASEPMMQVDWLQSHPPSNVNDHDISFDMNTPVQESTGFTDMTFTMITLKAQCVSRILNFPNAASPSVESINSRHQLVLDFQHTASTLLQNSQPSTIAFHWFASKVAECINACMQLVVLRPLQQHPKYLPPRVAGNRLLKLAIDVLLRNHEIRNNPHTLPWRWIEYTFVPWHALAVAASELCVCEDPALMARYWVPVEQAYEQLGHLIADTSKGRFWKPMEKIMVQARMRKEQLLPPQPPIQDHANNTAIPPLDTIGLGPWPSVWDAVDWTNPLGEDEMSWLNYENFLEDLRGIAD</sequence>
<reference evidence="1 2" key="1">
    <citation type="journal article" date="2023" name="ACS Omega">
        <title>Identification of the Neoaspergillic Acid Biosynthesis Gene Cluster by Establishing an In Vitro CRISPR-Ribonucleoprotein Genetic System in Aspergillus melleus.</title>
        <authorList>
            <person name="Yuan B."/>
            <person name="Grau M.F."/>
            <person name="Murata R.M."/>
            <person name="Torok T."/>
            <person name="Venkateswaran K."/>
            <person name="Stajich J.E."/>
            <person name="Wang C.C.C."/>
        </authorList>
    </citation>
    <scope>NUCLEOTIDE SEQUENCE [LARGE SCALE GENOMIC DNA]</scope>
    <source>
        <strain evidence="1 2">IMV 1140</strain>
    </source>
</reference>